<dbReference type="Proteomes" id="UP000016922">
    <property type="component" value="Unassembled WGS sequence"/>
</dbReference>
<evidence type="ECO:0000256" key="1">
    <source>
        <dbReference type="SAM" id="MobiDB-lite"/>
    </source>
</evidence>
<feature type="region of interest" description="Disordered" evidence="1">
    <location>
        <begin position="89"/>
        <end position="521"/>
    </location>
</feature>
<feature type="compositionally biased region" description="Low complexity" evidence="1">
    <location>
        <begin position="111"/>
        <end position="126"/>
    </location>
</feature>
<evidence type="ECO:0000313" key="3">
    <source>
        <dbReference type="EMBL" id="EPE36934.1"/>
    </source>
</evidence>
<dbReference type="GeneID" id="19468145"/>
<feature type="compositionally biased region" description="Polar residues" evidence="1">
    <location>
        <begin position="276"/>
        <end position="289"/>
    </location>
</feature>
<dbReference type="Pfam" id="PF08550">
    <property type="entry name" value="GATA_AreA"/>
    <property type="match status" value="1"/>
</dbReference>
<dbReference type="EMBL" id="KE145352">
    <property type="protein sequence ID" value="EPE36934.1"/>
    <property type="molecule type" value="Genomic_DNA"/>
</dbReference>
<feature type="compositionally biased region" description="Basic and acidic residues" evidence="1">
    <location>
        <begin position="95"/>
        <end position="110"/>
    </location>
</feature>
<sequence length="521" mass="56451">MAMILPKGIVVNTPEIEHNIERIASEPLDPADIAKFWKVYTTTQRRLRDPTAERLENYWWRIWGSRKRQLDGATVAGMFAHISDGLSFVPLRGPANRDEGSPPLERKDRFTPSAASAATLPTADPSRNGTGNNLSSKSPVVMPPPILKKSRGPSTTGPRPTARFISPHESENEAERNSSAGSNAVVQAPSPGSKNAKFEKKSPVVGKKKAGFVAAGATKKKRPVYVRRQNSQSSADSVKTHDSPKIPSSQGSAQSSLGRSPLGRSPPLMAAPGPSRGNQQATSKFQEQFSPDPPVTSAPRQQSESRKDAKGSKTSTSKSQTTKSRERKPEVKSPRPLEKQSSGNVPRDQRASQSTQSVISPTTAEEDEVLSLEGSTRQNTELNRRPTDDRSRNQFLQRSSSGMGSNALGIMHHDRKSSASLASTLTPATGQLQLGDAAVDFEEEPSPKRPAAKDKGKGRAEGEPERDDLFTKRPVQPVPIAAPSEPVGSLARSKSQLTLLLEKDQKDRAKNEVNKPNGKRR</sequence>
<dbReference type="InterPro" id="IPR013860">
    <property type="entry name" value="AreA_GATA"/>
</dbReference>
<feature type="compositionally biased region" description="Basic and acidic residues" evidence="1">
    <location>
        <begin position="501"/>
        <end position="513"/>
    </location>
</feature>
<feature type="domain" description="Nitrogen regulatory protein areA GATA-like" evidence="2">
    <location>
        <begin position="37"/>
        <end position="64"/>
    </location>
</feature>
<feature type="compositionally biased region" description="Basic and acidic residues" evidence="1">
    <location>
        <begin position="166"/>
        <end position="176"/>
    </location>
</feature>
<name>S3DIF1_GLAL2</name>
<organism evidence="3 4">
    <name type="scientific">Glarea lozoyensis (strain ATCC 20868 / MF5171)</name>
    <dbReference type="NCBI Taxonomy" id="1116229"/>
    <lineage>
        <taxon>Eukaryota</taxon>
        <taxon>Fungi</taxon>
        <taxon>Dikarya</taxon>
        <taxon>Ascomycota</taxon>
        <taxon>Pezizomycotina</taxon>
        <taxon>Leotiomycetes</taxon>
        <taxon>Helotiales</taxon>
        <taxon>Helotiaceae</taxon>
        <taxon>Glarea</taxon>
    </lineage>
</organism>
<evidence type="ECO:0000259" key="2">
    <source>
        <dbReference type="Pfam" id="PF08550"/>
    </source>
</evidence>
<dbReference type="AlphaFoldDB" id="S3DIF1"/>
<feature type="compositionally biased region" description="Low complexity" evidence="1">
    <location>
        <begin position="312"/>
        <end position="322"/>
    </location>
</feature>
<feature type="compositionally biased region" description="Basic and acidic residues" evidence="1">
    <location>
        <begin position="323"/>
        <end position="338"/>
    </location>
</feature>
<feature type="compositionally biased region" description="Basic and acidic residues" evidence="1">
    <location>
        <begin position="445"/>
        <end position="471"/>
    </location>
</feature>
<feature type="compositionally biased region" description="Polar residues" evidence="1">
    <location>
        <begin position="393"/>
        <end position="404"/>
    </location>
</feature>
<accession>S3DIF1</accession>
<proteinExistence type="predicted"/>
<feature type="compositionally biased region" description="Polar residues" evidence="1">
    <location>
        <begin position="351"/>
        <end position="363"/>
    </location>
</feature>
<dbReference type="RefSeq" id="XP_008076249.1">
    <property type="nucleotide sequence ID" value="XM_008078058.1"/>
</dbReference>
<evidence type="ECO:0000313" key="4">
    <source>
        <dbReference type="Proteomes" id="UP000016922"/>
    </source>
</evidence>
<keyword evidence="4" id="KW-1185">Reference proteome</keyword>
<dbReference type="HOGENOM" id="CLU_501688_0_0_1"/>
<gene>
    <name evidence="3" type="ORF">GLAREA_09097</name>
</gene>
<protein>
    <recommendedName>
        <fullName evidence="2">Nitrogen regulatory protein areA GATA-like domain-containing protein</fullName>
    </recommendedName>
</protein>
<dbReference type="OrthoDB" id="5424234at2759"/>
<feature type="compositionally biased region" description="Polar residues" evidence="1">
    <location>
        <begin position="228"/>
        <end position="237"/>
    </location>
</feature>
<feature type="compositionally biased region" description="Polar residues" evidence="1">
    <location>
        <begin position="127"/>
        <end position="138"/>
    </location>
</feature>
<feature type="compositionally biased region" description="Polar residues" evidence="1">
    <location>
        <begin position="246"/>
        <end position="258"/>
    </location>
</feature>
<feature type="compositionally biased region" description="Basic and acidic residues" evidence="1">
    <location>
        <begin position="382"/>
        <end position="392"/>
    </location>
</feature>
<dbReference type="KEGG" id="glz:GLAREA_09097"/>
<reference evidence="3 4" key="1">
    <citation type="journal article" date="2013" name="BMC Genomics">
        <title>Genomics-driven discovery of the pneumocandin biosynthetic gene cluster in the fungus Glarea lozoyensis.</title>
        <authorList>
            <person name="Chen L."/>
            <person name="Yue Q."/>
            <person name="Zhang X."/>
            <person name="Xiang M."/>
            <person name="Wang C."/>
            <person name="Li S."/>
            <person name="Che Y."/>
            <person name="Ortiz-Lopez F.J."/>
            <person name="Bills G.F."/>
            <person name="Liu X."/>
            <person name="An Z."/>
        </authorList>
    </citation>
    <scope>NUCLEOTIDE SEQUENCE [LARGE SCALE GENOMIC DNA]</scope>
    <source>
        <strain evidence="4">ATCC 20868 / MF5171</strain>
    </source>
</reference>
<dbReference type="eggNOG" id="ENOG502SDF2">
    <property type="taxonomic scope" value="Eukaryota"/>
</dbReference>
<dbReference type="OMA" id="KQNERTE"/>